<evidence type="ECO:0000313" key="2">
    <source>
        <dbReference type="Proteomes" id="UP000076584"/>
    </source>
</evidence>
<organism evidence="1 2">
    <name type="scientific">Colletotrichum incanum</name>
    <name type="common">Soybean anthracnose fungus</name>
    <dbReference type="NCBI Taxonomy" id="1573173"/>
    <lineage>
        <taxon>Eukaryota</taxon>
        <taxon>Fungi</taxon>
        <taxon>Dikarya</taxon>
        <taxon>Ascomycota</taxon>
        <taxon>Pezizomycotina</taxon>
        <taxon>Sordariomycetes</taxon>
        <taxon>Hypocreomycetidae</taxon>
        <taxon>Glomerellales</taxon>
        <taxon>Glomerellaceae</taxon>
        <taxon>Colletotrichum</taxon>
        <taxon>Colletotrichum spaethianum species complex</taxon>
    </lineage>
</organism>
<protein>
    <submittedName>
        <fullName evidence="1">Uncharacterized protein</fullName>
    </submittedName>
</protein>
<keyword evidence="2" id="KW-1185">Reference proteome</keyword>
<name>A0A166W103_COLIC</name>
<reference evidence="1 2" key="1">
    <citation type="submission" date="2015-06" db="EMBL/GenBank/DDBJ databases">
        <title>Survival trade-offs in plant roots during colonization by closely related pathogenic and mutualistic fungi.</title>
        <authorList>
            <person name="Hacquard S."/>
            <person name="Kracher B."/>
            <person name="Hiruma K."/>
            <person name="Weinman A."/>
            <person name="Muench P."/>
            <person name="Garrido Oter R."/>
            <person name="Ver Loren van Themaat E."/>
            <person name="Dallerey J.-F."/>
            <person name="Damm U."/>
            <person name="Henrissat B."/>
            <person name="Lespinet O."/>
            <person name="Thon M."/>
            <person name="Kemen E."/>
            <person name="McHardy A.C."/>
            <person name="Schulze-Lefert P."/>
            <person name="O'Connell R.J."/>
        </authorList>
    </citation>
    <scope>NUCLEOTIDE SEQUENCE [LARGE SCALE GENOMIC DNA]</scope>
    <source>
        <strain evidence="1 2">MAFF 238704</strain>
    </source>
</reference>
<gene>
    <name evidence="1" type="ORF">CI238_10963</name>
</gene>
<comment type="caution">
    <text evidence="1">The sequence shown here is derived from an EMBL/GenBank/DDBJ whole genome shotgun (WGS) entry which is preliminary data.</text>
</comment>
<accession>A0A166W103</accession>
<dbReference type="Proteomes" id="UP000076584">
    <property type="component" value="Unassembled WGS sequence"/>
</dbReference>
<evidence type="ECO:0000313" key="1">
    <source>
        <dbReference type="EMBL" id="KZL75183.1"/>
    </source>
</evidence>
<dbReference type="EMBL" id="LFIW01002310">
    <property type="protein sequence ID" value="KZL75183.1"/>
    <property type="molecule type" value="Genomic_DNA"/>
</dbReference>
<proteinExistence type="predicted"/>
<dbReference type="AlphaFoldDB" id="A0A166W103"/>
<feature type="non-terminal residue" evidence="1">
    <location>
        <position position="1"/>
    </location>
</feature>
<sequence length="148" mass="16144">LPAFWCIQSSIDLLFCLYRRCCSCLRRGLLFTCFTIVPSVLVASSSIASSQLRFPEAGASFFARASIRRDIGKSSLAPCPPRRDNQTLRVGNRARATCNLVILFLTEASDATGLAQLLSERSESTKAAPSFCCASFPSLAWSARLPSR</sequence>